<keyword evidence="3" id="KW-1185">Reference proteome</keyword>
<accession>A0AAV7TKQ4</accession>
<evidence type="ECO:0000256" key="1">
    <source>
        <dbReference type="SAM" id="MobiDB-lite"/>
    </source>
</evidence>
<protein>
    <submittedName>
        <fullName evidence="2">Uncharacterized protein</fullName>
    </submittedName>
</protein>
<feature type="compositionally biased region" description="Polar residues" evidence="1">
    <location>
        <begin position="131"/>
        <end position="143"/>
    </location>
</feature>
<evidence type="ECO:0000313" key="3">
    <source>
        <dbReference type="Proteomes" id="UP001066276"/>
    </source>
</evidence>
<proteinExistence type="predicted"/>
<reference evidence="2" key="1">
    <citation type="journal article" date="2022" name="bioRxiv">
        <title>Sequencing and chromosome-scale assembly of the giantPleurodeles waltlgenome.</title>
        <authorList>
            <person name="Brown T."/>
            <person name="Elewa A."/>
            <person name="Iarovenko S."/>
            <person name="Subramanian E."/>
            <person name="Araus A.J."/>
            <person name="Petzold A."/>
            <person name="Susuki M."/>
            <person name="Suzuki K.-i.T."/>
            <person name="Hayashi T."/>
            <person name="Toyoda A."/>
            <person name="Oliveira C."/>
            <person name="Osipova E."/>
            <person name="Leigh N.D."/>
            <person name="Simon A."/>
            <person name="Yun M.H."/>
        </authorList>
    </citation>
    <scope>NUCLEOTIDE SEQUENCE</scope>
    <source>
        <strain evidence="2">20211129_DDA</strain>
        <tissue evidence="2">Liver</tissue>
    </source>
</reference>
<dbReference type="Proteomes" id="UP001066276">
    <property type="component" value="Chromosome 3_2"/>
</dbReference>
<name>A0AAV7TKQ4_PLEWA</name>
<organism evidence="2 3">
    <name type="scientific">Pleurodeles waltl</name>
    <name type="common">Iberian ribbed newt</name>
    <dbReference type="NCBI Taxonomy" id="8319"/>
    <lineage>
        <taxon>Eukaryota</taxon>
        <taxon>Metazoa</taxon>
        <taxon>Chordata</taxon>
        <taxon>Craniata</taxon>
        <taxon>Vertebrata</taxon>
        <taxon>Euteleostomi</taxon>
        <taxon>Amphibia</taxon>
        <taxon>Batrachia</taxon>
        <taxon>Caudata</taxon>
        <taxon>Salamandroidea</taxon>
        <taxon>Salamandridae</taxon>
        <taxon>Pleurodelinae</taxon>
        <taxon>Pleurodeles</taxon>
    </lineage>
</organism>
<gene>
    <name evidence="2" type="ORF">NDU88_002454</name>
</gene>
<comment type="caution">
    <text evidence="2">The sequence shown here is derived from an EMBL/GenBank/DDBJ whole genome shotgun (WGS) entry which is preliminary data.</text>
</comment>
<sequence>MSRVPLRSIQHSTASPPLRIITAGVAQNGRRPVQLWVDRVPRPPRTGHVIQAQAQSRSWGDPGAWISTWSGARVAPPHLFSFLPLLLRARPKRPAARARGRQPALGGGRLQVCGDRPDRPVSESPGRGRARQSNGGPPRSSSIAPRWCKAPGHGSGGSGTPPQARSTREPTPRHRKLVFSTTPGF</sequence>
<feature type="region of interest" description="Disordered" evidence="1">
    <location>
        <begin position="94"/>
        <end position="185"/>
    </location>
</feature>
<dbReference type="AlphaFoldDB" id="A0AAV7TKQ4"/>
<dbReference type="EMBL" id="JANPWB010000006">
    <property type="protein sequence ID" value="KAJ1177192.1"/>
    <property type="molecule type" value="Genomic_DNA"/>
</dbReference>
<evidence type="ECO:0000313" key="2">
    <source>
        <dbReference type="EMBL" id="KAJ1177192.1"/>
    </source>
</evidence>